<dbReference type="InterPro" id="IPR038763">
    <property type="entry name" value="DHH_sf"/>
</dbReference>
<dbReference type="NCBIfam" id="TIGR00644">
    <property type="entry name" value="recJ"/>
    <property type="match status" value="1"/>
</dbReference>
<dbReference type="GO" id="GO:0006281">
    <property type="term" value="P:DNA repair"/>
    <property type="evidence" value="ECO:0007669"/>
    <property type="project" value="InterPro"/>
</dbReference>
<evidence type="ECO:0000256" key="4">
    <source>
        <dbReference type="ARBA" id="ARBA00022801"/>
    </source>
</evidence>
<feature type="domain" description="DDH" evidence="6">
    <location>
        <begin position="82"/>
        <end position="233"/>
    </location>
</feature>
<evidence type="ECO:0000256" key="2">
    <source>
        <dbReference type="ARBA" id="ARBA00019841"/>
    </source>
</evidence>
<dbReference type="GO" id="GO:0008409">
    <property type="term" value="F:5'-3' exonuclease activity"/>
    <property type="evidence" value="ECO:0007669"/>
    <property type="project" value="InterPro"/>
</dbReference>
<dbReference type="Gene3D" id="3.90.1640.30">
    <property type="match status" value="1"/>
</dbReference>
<evidence type="ECO:0000256" key="3">
    <source>
        <dbReference type="ARBA" id="ARBA00022722"/>
    </source>
</evidence>
<feature type="domain" description="RecJ OB" evidence="8">
    <location>
        <begin position="460"/>
        <end position="565"/>
    </location>
</feature>
<dbReference type="AlphaFoldDB" id="A0A9D1NII7"/>
<dbReference type="Pfam" id="PF01368">
    <property type="entry name" value="DHH"/>
    <property type="match status" value="1"/>
</dbReference>
<dbReference type="InterPro" id="IPR003156">
    <property type="entry name" value="DHHA1_dom"/>
</dbReference>
<dbReference type="PANTHER" id="PTHR30255">
    <property type="entry name" value="SINGLE-STRANDED-DNA-SPECIFIC EXONUCLEASE RECJ"/>
    <property type="match status" value="1"/>
</dbReference>
<evidence type="ECO:0000259" key="8">
    <source>
        <dbReference type="Pfam" id="PF17768"/>
    </source>
</evidence>
<keyword evidence="3" id="KW-0540">Nuclease</keyword>
<comment type="similarity">
    <text evidence="1">Belongs to the RecJ family.</text>
</comment>
<evidence type="ECO:0000313" key="10">
    <source>
        <dbReference type="Proteomes" id="UP000886743"/>
    </source>
</evidence>
<reference evidence="9" key="1">
    <citation type="submission" date="2020-10" db="EMBL/GenBank/DDBJ databases">
        <authorList>
            <person name="Gilroy R."/>
        </authorList>
    </citation>
    <scope>NUCLEOTIDE SEQUENCE</scope>
    <source>
        <strain evidence="9">4920</strain>
    </source>
</reference>
<evidence type="ECO:0000259" key="7">
    <source>
        <dbReference type="Pfam" id="PF02272"/>
    </source>
</evidence>
<evidence type="ECO:0000256" key="1">
    <source>
        <dbReference type="ARBA" id="ARBA00005915"/>
    </source>
</evidence>
<dbReference type="GO" id="GO:0003676">
    <property type="term" value="F:nucleic acid binding"/>
    <property type="evidence" value="ECO:0007669"/>
    <property type="project" value="InterPro"/>
</dbReference>
<dbReference type="Gene3D" id="3.10.310.30">
    <property type="match status" value="1"/>
</dbReference>
<dbReference type="SUPFAM" id="SSF64182">
    <property type="entry name" value="DHH phosphoesterases"/>
    <property type="match status" value="1"/>
</dbReference>
<evidence type="ECO:0000313" key="9">
    <source>
        <dbReference type="EMBL" id="HIV03166.1"/>
    </source>
</evidence>
<reference evidence="9" key="2">
    <citation type="journal article" date="2021" name="PeerJ">
        <title>Extensive microbial diversity within the chicken gut microbiome revealed by metagenomics and culture.</title>
        <authorList>
            <person name="Gilroy R."/>
            <person name="Ravi A."/>
            <person name="Getino M."/>
            <person name="Pursley I."/>
            <person name="Horton D.L."/>
            <person name="Alikhan N.F."/>
            <person name="Baker D."/>
            <person name="Gharbi K."/>
            <person name="Hall N."/>
            <person name="Watson M."/>
            <person name="Adriaenssens E.M."/>
            <person name="Foster-Nyarko E."/>
            <person name="Jarju S."/>
            <person name="Secka A."/>
            <person name="Antonio M."/>
            <person name="Oren A."/>
            <person name="Chaudhuri R.R."/>
            <person name="La Ragione R."/>
            <person name="Hildebrand F."/>
            <person name="Pallen M.J."/>
        </authorList>
    </citation>
    <scope>NUCLEOTIDE SEQUENCE</scope>
    <source>
        <strain evidence="9">4920</strain>
    </source>
</reference>
<dbReference type="Pfam" id="PF02272">
    <property type="entry name" value="DHHA1"/>
    <property type="match status" value="1"/>
</dbReference>
<protein>
    <recommendedName>
        <fullName evidence="2">Single-stranded-DNA-specific exonuclease RecJ</fullName>
    </recommendedName>
</protein>
<evidence type="ECO:0000256" key="5">
    <source>
        <dbReference type="ARBA" id="ARBA00022839"/>
    </source>
</evidence>
<dbReference type="Pfam" id="PF17768">
    <property type="entry name" value="RecJ_OB"/>
    <property type="match status" value="1"/>
</dbReference>
<dbReference type="InterPro" id="IPR001667">
    <property type="entry name" value="DDH_dom"/>
</dbReference>
<dbReference type="Proteomes" id="UP000886743">
    <property type="component" value="Unassembled WGS sequence"/>
</dbReference>
<feature type="domain" description="DHHA1" evidence="7">
    <location>
        <begin position="352"/>
        <end position="446"/>
    </location>
</feature>
<proteinExistence type="inferred from homology"/>
<dbReference type="InterPro" id="IPR051673">
    <property type="entry name" value="SSDNA_exonuclease_RecJ"/>
</dbReference>
<organism evidence="9 10">
    <name type="scientific">Candidatus Aphodoplasma excrementigallinarum</name>
    <dbReference type="NCBI Taxonomy" id="2840673"/>
    <lineage>
        <taxon>Bacteria</taxon>
        <taxon>Bacillati</taxon>
        <taxon>Bacillota</taxon>
        <taxon>Clostridia</taxon>
        <taxon>Eubacteriales</taxon>
        <taxon>Candidatus Aphodoplasma</taxon>
    </lineage>
</organism>
<gene>
    <name evidence="9" type="primary">recJ</name>
    <name evidence="9" type="ORF">IAC74_06285</name>
</gene>
<evidence type="ECO:0000259" key="6">
    <source>
        <dbReference type="Pfam" id="PF01368"/>
    </source>
</evidence>
<dbReference type="EMBL" id="DVOF01000183">
    <property type="protein sequence ID" value="HIV03166.1"/>
    <property type="molecule type" value="Genomic_DNA"/>
</dbReference>
<keyword evidence="4" id="KW-0378">Hydrolase</keyword>
<dbReference type="InterPro" id="IPR004610">
    <property type="entry name" value="RecJ"/>
</dbReference>
<dbReference type="InterPro" id="IPR041122">
    <property type="entry name" value="RecJ_OB"/>
</dbReference>
<dbReference type="GO" id="GO:0006310">
    <property type="term" value="P:DNA recombination"/>
    <property type="evidence" value="ECO:0007669"/>
    <property type="project" value="InterPro"/>
</dbReference>
<keyword evidence="5 9" id="KW-0269">Exonuclease</keyword>
<name>A0A9D1NII7_9FIRM</name>
<comment type="caution">
    <text evidence="9">The sequence shown here is derived from an EMBL/GenBank/DDBJ whole genome shotgun (WGS) entry which is preliminary data.</text>
</comment>
<accession>A0A9D1NII7</accession>
<dbReference type="PANTHER" id="PTHR30255:SF2">
    <property type="entry name" value="SINGLE-STRANDED-DNA-SPECIFIC EXONUCLEASE RECJ"/>
    <property type="match status" value="1"/>
</dbReference>
<sequence>MTNKRWDYLYKTSNQSKISELAEKLKLPSAIACVLVNRGIETEEAARAFLGKSISGVHHPYALKDAQKAAERIKLALENKEKIVIYGDYDVDGITSTAILYQFLSEQGADVDFYIPNRSDEGYGINMLALQKIKKEGASLLVTVDCGITAVGEVEFAKAIGLEVIITDHHTCKEEVPKAYALVNPKQPDCTYPFPDLAGVGVAFKLILAIVLTLGYSAREYFDKYIDIVAVGTVADVVSLTDENRIFVANGLKKLQNTQNEGLRALFQTAGVADKPINAGMISFTVAPRINAAGRVGSAQLAVELLVTKSRQRAQEIAQILEEENHERQQTELEILKDALGMIADMEDADKKKVFVLAKEDWHHGVIGIVASRIVDRFHKPTILISLKDNLGKGSGRSVKGFNLFDALTHCSDLLLKYGGHELAAGLGLNYSDIDAFDKAINAYAEEALKNVDLTPCIQIDAELQATDLTLAAAQAVSILEPFGMGNPQPVFAINGVTLTAARTLSDGKHAKLTVTKNGRAFDFLGFGMGSLADQFHMGCKMDIAFTMGVNIFRGEKNLQLIIKDARMSVA</sequence>